<organism evidence="1 2">
    <name type="scientific">Caerostris darwini</name>
    <dbReference type="NCBI Taxonomy" id="1538125"/>
    <lineage>
        <taxon>Eukaryota</taxon>
        <taxon>Metazoa</taxon>
        <taxon>Ecdysozoa</taxon>
        <taxon>Arthropoda</taxon>
        <taxon>Chelicerata</taxon>
        <taxon>Arachnida</taxon>
        <taxon>Araneae</taxon>
        <taxon>Araneomorphae</taxon>
        <taxon>Entelegynae</taxon>
        <taxon>Araneoidea</taxon>
        <taxon>Araneidae</taxon>
        <taxon>Caerostris</taxon>
    </lineage>
</organism>
<keyword evidence="2" id="KW-1185">Reference proteome</keyword>
<evidence type="ECO:0000313" key="1">
    <source>
        <dbReference type="EMBL" id="GIY07255.1"/>
    </source>
</evidence>
<dbReference type="EMBL" id="BPLQ01004324">
    <property type="protein sequence ID" value="GIY07255.1"/>
    <property type="molecule type" value="Genomic_DNA"/>
</dbReference>
<dbReference type="Proteomes" id="UP001054837">
    <property type="component" value="Unassembled WGS sequence"/>
</dbReference>
<proteinExistence type="predicted"/>
<gene>
    <name evidence="1" type="ORF">CDAR_570811</name>
</gene>
<dbReference type="AlphaFoldDB" id="A0AAV4QDR1"/>
<reference evidence="1 2" key="1">
    <citation type="submission" date="2021-06" db="EMBL/GenBank/DDBJ databases">
        <title>Caerostris darwini draft genome.</title>
        <authorList>
            <person name="Kono N."/>
            <person name="Arakawa K."/>
        </authorList>
    </citation>
    <scope>NUCLEOTIDE SEQUENCE [LARGE SCALE GENOMIC DNA]</scope>
</reference>
<sequence>MTQWAPWRRGSSFSRTPPLLHGHPFVRSEEDISPLLQRLAPPYPSDFTDPLTPSAFVKQIFGTNRLQKIWISFIKWKHEKVNIVKNMHNRDFKRNPAEKF</sequence>
<accession>A0AAV4QDR1</accession>
<protein>
    <submittedName>
        <fullName evidence="1">Uncharacterized protein</fullName>
    </submittedName>
</protein>
<evidence type="ECO:0000313" key="2">
    <source>
        <dbReference type="Proteomes" id="UP001054837"/>
    </source>
</evidence>
<comment type="caution">
    <text evidence="1">The sequence shown here is derived from an EMBL/GenBank/DDBJ whole genome shotgun (WGS) entry which is preliminary data.</text>
</comment>
<name>A0AAV4QDR1_9ARAC</name>